<sequence>MMSENVQALRVFYTNFRRNRVWDLSKGTSGVVLAGGLTGQHFPEFDTVRTEPARMHGSIYRTTRFKSRKVGLKVLVGDPLWVPKPRRGAQWRDLDDLWNSDLSEVDPGRLTFVTNHGFRWLDVRVEGADDPESVSEPGKSGMVKYGYTMGADKAFYSGFPLRYTIAEHAKGVQSGEVWNVGQYDTYPVVKFHGPGTYTFGQPGRWTKLPALQVGEWLEIDTDPNRKTIVDQAGRNRRGELPRDHDLSFVLPAGECAVLHATVANGSLFSKVEATVTPMYRRAW</sequence>
<organism evidence="1 2">
    <name type="scientific">Gordonia phage Catfish</name>
    <dbReference type="NCBI Taxonomy" id="2301538"/>
    <lineage>
        <taxon>Viruses</taxon>
        <taxon>Duplodnaviria</taxon>
        <taxon>Heunggongvirae</taxon>
        <taxon>Uroviricota</taxon>
        <taxon>Caudoviricetes</taxon>
        <taxon>Ruthgordonvirinae</taxon>
        <taxon>Catfishvirus</taxon>
        <taxon>Catfishvirus catfish</taxon>
    </lineage>
</organism>
<dbReference type="EMBL" id="MH697580">
    <property type="protein sequence ID" value="AXQ51858.1"/>
    <property type="molecule type" value="Genomic_DNA"/>
</dbReference>
<accession>A0A385D0K3</accession>
<dbReference type="RefSeq" id="YP_010050811.1">
    <property type="nucleotide sequence ID" value="NC_054434.1"/>
</dbReference>
<dbReference type="Proteomes" id="UP000264051">
    <property type="component" value="Segment"/>
</dbReference>
<gene>
    <name evidence="1" type="primary">21</name>
    <name evidence="1" type="ORF">SEA_CATFISH_21</name>
</gene>
<protein>
    <submittedName>
        <fullName evidence="1">Minor tail protein</fullName>
    </submittedName>
</protein>
<keyword evidence="2" id="KW-1185">Reference proteome</keyword>
<dbReference type="KEGG" id="vg:63911547"/>
<evidence type="ECO:0000313" key="2">
    <source>
        <dbReference type="Proteomes" id="UP000264051"/>
    </source>
</evidence>
<evidence type="ECO:0000313" key="1">
    <source>
        <dbReference type="EMBL" id="AXQ51858.1"/>
    </source>
</evidence>
<name>A0A385D0K3_9CAUD</name>
<proteinExistence type="predicted"/>
<dbReference type="GeneID" id="63911547"/>
<reference evidence="2" key="1">
    <citation type="submission" date="2018-07" db="EMBL/GenBank/DDBJ databases">
        <authorList>
            <person name="Byford A.D."/>
            <person name="Nguyen L.Q."/>
            <person name="Alvarez I.A."/>
            <person name="Bhandari M."/>
            <person name="Desselle J.R."/>
            <person name="Duong Q.-N.N."/>
            <person name="Dupree A.F."/>
            <person name="Feroben K.E."/>
            <person name="Garrison M.E."/>
            <person name="Higginbotham J.L."/>
            <person name="Hunter C.W."/>
            <person name="Knight B.A."/>
            <person name="Lee J.A."/>
            <person name="Lewis I.C."/>
            <person name="Long E.L."/>
            <person name="Rimal A."/>
            <person name="Sinnasone S."/>
            <person name="Tandukar J."/>
            <person name="Willis C.E."/>
            <person name="Nguyen A.V."/>
            <person name="Hancock A.M."/>
            <person name="Dicus A.P."/>
            <person name="Gallien G.E."/>
            <person name="Weidemeier A.M.D."/>
            <person name="Gissendanner C.R."/>
            <person name="Findley A.M."/>
            <person name="Bollivar D.W."/>
            <person name="Garlena R.A."/>
            <person name="Russell D.A."/>
            <person name="Pope W.H."/>
            <person name="Jacobs-Sera D."/>
            <person name="Hatfull G.F."/>
        </authorList>
    </citation>
    <scope>NUCLEOTIDE SEQUENCE [LARGE SCALE GENOMIC DNA]</scope>
</reference>